<evidence type="ECO:0000313" key="5">
    <source>
        <dbReference type="Proteomes" id="UP000231727"/>
    </source>
</evidence>
<proteinExistence type="predicted"/>
<gene>
    <name evidence="4" type="ORF">COY30_00150</name>
</gene>
<name>A0A2M7TJ29_9BACT</name>
<dbReference type="SUPFAM" id="SSF54814">
    <property type="entry name" value="Prokaryotic type KH domain (KH-domain type II)"/>
    <property type="match status" value="1"/>
</dbReference>
<dbReference type="Pfam" id="PF13083">
    <property type="entry name" value="KH_KhpA-B"/>
    <property type="match status" value="1"/>
</dbReference>
<dbReference type="GO" id="GO:0003723">
    <property type="term" value="F:RNA binding"/>
    <property type="evidence" value="ECO:0007669"/>
    <property type="project" value="UniProtKB-UniRule"/>
</dbReference>
<dbReference type="EMBL" id="PFNN01000004">
    <property type="protein sequence ID" value="PIZ46454.1"/>
    <property type="molecule type" value="Genomic_DNA"/>
</dbReference>
<comment type="caution">
    <text evidence="4">The sequence shown here is derived from an EMBL/GenBank/DDBJ whole genome shotgun (WGS) entry which is preliminary data.</text>
</comment>
<keyword evidence="1" id="KW-0963">Cytoplasm</keyword>
<dbReference type="AlphaFoldDB" id="A0A2M7TJ29"/>
<dbReference type="Proteomes" id="UP000231727">
    <property type="component" value="Unassembled WGS sequence"/>
</dbReference>
<dbReference type="InterPro" id="IPR015946">
    <property type="entry name" value="KH_dom-like_a/b"/>
</dbReference>
<dbReference type="PANTHER" id="PTHR34654">
    <property type="entry name" value="UPF0109 PROTEIN SCO5592"/>
    <property type="match status" value="1"/>
</dbReference>
<dbReference type="PANTHER" id="PTHR34654:SF1">
    <property type="entry name" value="RNA-BINDING PROTEIN KHPA"/>
    <property type="match status" value="1"/>
</dbReference>
<keyword evidence="2 3" id="KW-0694">RNA-binding</keyword>
<dbReference type="PROSITE" id="PS50084">
    <property type="entry name" value="KH_TYPE_1"/>
    <property type="match status" value="1"/>
</dbReference>
<evidence type="ECO:0000256" key="2">
    <source>
        <dbReference type="ARBA" id="ARBA00022884"/>
    </source>
</evidence>
<organism evidence="4 5">
    <name type="scientific">Candidatus Woesebacteria bacterium CG_4_10_14_0_2_um_filter_44_9</name>
    <dbReference type="NCBI Taxonomy" id="1975055"/>
    <lineage>
        <taxon>Bacteria</taxon>
        <taxon>Candidatus Woeseibacteriota</taxon>
    </lineage>
</organism>
<evidence type="ECO:0000256" key="1">
    <source>
        <dbReference type="ARBA" id="ARBA00022490"/>
    </source>
</evidence>
<dbReference type="Gene3D" id="3.30.300.20">
    <property type="match status" value="1"/>
</dbReference>
<sequence>MKELLEYIIAGILGKKDFKVSQEVEGNFIRLLLKVPPEDMGLVIGKGGTTIKAIRNLIRVRATLEKRGASVILQTD</sequence>
<evidence type="ECO:0000313" key="4">
    <source>
        <dbReference type="EMBL" id="PIZ46454.1"/>
    </source>
</evidence>
<dbReference type="InterPro" id="IPR020627">
    <property type="entry name" value="KhpA"/>
</dbReference>
<accession>A0A2M7TJ29</accession>
<reference evidence="5" key="1">
    <citation type="submission" date="2017-09" db="EMBL/GenBank/DDBJ databases">
        <title>Depth-based differentiation of microbial function through sediment-hosted aquifers and enrichment of novel symbionts in the deep terrestrial subsurface.</title>
        <authorList>
            <person name="Probst A.J."/>
            <person name="Ladd B."/>
            <person name="Jarett J.K."/>
            <person name="Geller-Mcgrath D.E."/>
            <person name="Sieber C.M.K."/>
            <person name="Emerson J.B."/>
            <person name="Anantharaman K."/>
            <person name="Thomas B.C."/>
            <person name="Malmstrom R."/>
            <person name="Stieglmeier M."/>
            <person name="Klingl A."/>
            <person name="Woyke T."/>
            <person name="Ryan C.M."/>
            <person name="Banfield J.F."/>
        </authorList>
    </citation>
    <scope>NUCLEOTIDE SEQUENCE [LARGE SCALE GENOMIC DNA]</scope>
</reference>
<evidence type="ECO:0000256" key="3">
    <source>
        <dbReference type="PROSITE-ProRule" id="PRU00117"/>
    </source>
</evidence>
<protein>
    <submittedName>
        <fullName evidence="4">RNA-binding protein</fullName>
    </submittedName>
</protein>
<dbReference type="InterPro" id="IPR009019">
    <property type="entry name" value="KH_sf_prok-type"/>
</dbReference>